<accession>A0ABP0JRM1</accession>
<dbReference type="EMBL" id="CAXAMN010006158">
    <property type="protein sequence ID" value="CAK9016702.1"/>
    <property type="molecule type" value="Genomic_DNA"/>
</dbReference>
<gene>
    <name evidence="2" type="ORF">CCMP2556_LOCUS12605</name>
</gene>
<organism evidence="2 3">
    <name type="scientific">Durusdinium trenchii</name>
    <dbReference type="NCBI Taxonomy" id="1381693"/>
    <lineage>
        <taxon>Eukaryota</taxon>
        <taxon>Sar</taxon>
        <taxon>Alveolata</taxon>
        <taxon>Dinophyceae</taxon>
        <taxon>Suessiales</taxon>
        <taxon>Symbiodiniaceae</taxon>
        <taxon>Durusdinium</taxon>
    </lineage>
</organism>
<dbReference type="Proteomes" id="UP001642484">
    <property type="component" value="Unassembled WGS sequence"/>
</dbReference>
<comment type="caution">
    <text evidence="2">The sequence shown here is derived from an EMBL/GenBank/DDBJ whole genome shotgun (WGS) entry which is preliminary data.</text>
</comment>
<keyword evidence="1" id="KW-0812">Transmembrane</keyword>
<sequence length="567" mass="63212">MDLLPVVVLEEELQKKPRRNGRRLLKGLLQRCPDMLRQALPLLPWLLCLGACFGRRREEAQAGLLGVALLATSLAFSCGSVAGFADLKVFMLAMLFWNGPRPVGDRWCRAALKDGGDVQLGQHAALGLVLLDDLLRAVLHFLASEPAEAWPFALTCRGLYQLSHDEEWWERCYNYMAWQRLPTAEPWPLPSPRRLLREALLLASMMAETVGMMVLLQPPTIGWAAAPCIASTLLVVSSSPWLPRQSGLVLVEMSRLLSLICRFAVQAQALLLLLAAAVQPHLPLPCRRISDSVALKSLETIALAVMYSMVACRLIANMARCRAASPLYAVPAEEVVAEPVPHNHSKPLYCDGGVVEGTYAPTRICAWEELSGISSRRRYILRRCGDLLVAREAHLLSHLDALQWRINEAENEQTYPPKEQFTGLPVLLVPGLCLLCADSLGTVTGQPWCLQALVWLLILSRFGRGWYQEVLRNFPYQADEVWQLRREFCTAHQHLAETHQLISQLEDLIRMVQSCDSTCCTHVTFRLCHATSLLKDTGHLSFSAAVIVSLSTPERTAVKNLHKQFGT</sequence>
<keyword evidence="1" id="KW-0472">Membrane</keyword>
<keyword evidence="3" id="KW-1185">Reference proteome</keyword>
<evidence type="ECO:0000313" key="3">
    <source>
        <dbReference type="Proteomes" id="UP001642484"/>
    </source>
</evidence>
<reference evidence="2 3" key="1">
    <citation type="submission" date="2024-02" db="EMBL/GenBank/DDBJ databases">
        <authorList>
            <person name="Chen Y."/>
            <person name="Shah S."/>
            <person name="Dougan E. K."/>
            <person name="Thang M."/>
            <person name="Chan C."/>
        </authorList>
    </citation>
    <scope>NUCLEOTIDE SEQUENCE [LARGE SCALE GENOMIC DNA]</scope>
</reference>
<protein>
    <submittedName>
        <fullName evidence="2">Uncharacterized protein</fullName>
    </submittedName>
</protein>
<evidence type="ECO:0000313" key="2">
    <source>
        <dbReference type="EMBL" id="CAK9016702.1"/>
    </source>
</evidence>
<proteinExistence type="predicted"/>
<keyword evidence="1" id="KW-1133">Transmembrane helix</keyword>
<name>A0ABP0JRM1_9DINO</name>
<feature type="transmembrane region" description="Helical" evidence="1">
    <location>
        <begin position="62"/>
        <end position="85"/>
    </location>
</feature>
<evidence type="ECO:0000256" key="1">
    <source>
        <dbReference type="SAM" id="Phobius"/>
    </source>
</evidence>